<proteinExistence type="predicted"/>
<protein>
    <submittedName>
        <fullName evidence="1">Uncharacterized protein</fullName>
    </submittedName>
</protein>
<reference evidence="1 2" key="1">
    <citation type="submission" date="2018-12" db="EMBL/GenBank/DDBJ databases">
        <authorList>
            <consortium name="Pathogen Informatics"/>
        </authorList>
    </citation>
    <scope>NUCLEOTIDE SEQUENCE [LARGE SCALE GENOMIC DNA]</scope>
    <source>
        <strain evidence="1 2">NCTC7406</strain>
    </source>
</reference>
<dbReference type="Proteomes" id="UP000276345">
    <property type="component" value="Chromosome"/>
</dbReference>
<dbReference type="EMBL" id="LR134142">
    <property type="protein sequence ID" value="VEA06530.1"/>
    <property type="molecule type" value="Genomic_DNA"/>
</dbReference>
<dbReference type="AlphaFoldDB" id="A0A3S4FI38"/>
<organism evidence="1 2">
    <name type="scientific">Salmonella enterica subsp. enterica serovar Sanjuan</name>
    <dbReference type="NCBI Taxonomy" id="1160765"/>
    <lineage>
        <taxon>Bacteria</taxon>
        <taxon>Pseudomonadati</taxon>
        <taxon>Pseudomonadota</taxon>
        <taxon>Gammaproteobacteria</taxon>
        <taxon>Enterobacterales</taxon>
        <taxon>Enterobacteriaceae</taxon>
        <taxon>Salmonella</taxon>
    </lineage>
</organism>
<gene>
    <name evidence="1" type="ORF">NCTC7406_02508</name>
</gene>
<evidence type="ECO:0000313" key="1">
    <source>
        <dbReference type="EMBL" id="VEA06530.1"/>
    </source>
</evidence>
<sequence>MQSHICFIEYVLNTLNKVKRKHKFLDDKPAGKMQHRLIAFGLLFPLGQDPAKAIHPAMSPPDDPATGFEVRVFTGVRLLFTGLDMRLVAAAL</sequence>
<evidence type="ECO:0000313" key="2">
    <source>
        <dbReference type="Proteomes" id="UP000276345"/>
    </source>
</evidence>
<name>A0A3S4FI38_SALET</name>
<accession>A0A3S4FI38</accession>